<dbReference type="InterPro" id="IPR052895">
    <property type="entry name" value="HetReg/Transcr_Mod"/>
</dbReference>
<dbReference type="EMBL" id="ML977564">
    <property type="protein sequence ID" value="KAF2005278.1"/>
    <property type="molecule type" value="Genomic_DNA"/>
</dbReference>
<protein>
    <recommendedName>
        <fullName evidence="3">Heterokaryon incompatibility domain-containing protein</fullName>
    </recommendedName>
</protein>
<keyword evidence="2" id="KW-1185">Reference proteome</keyword>
<dbReference type="AlphaFoldDB" id="A0A6A5WVW9"/>
<dbReference type="PANTHER" id="PTHR24148">
    <property type="entry name" value="ANKYRIN REPEAT DOMAIN-CONTAINING PROTEIN 39 HOMOLOG-RELATED"/>
    <property type="match status" value="1"/>
</dbReference>
<proteinExistence type="predicted"/>
<evidence type="ECO:0000313" key="2">
    <source>
        <dbReference type="Proteomes" id="UP000799779"/>
    </source>
</evidence>
<sequence length="352" mass="39280">MAIAHFNLRSTTYPYQGLSEGNIRVSGKRCLRQAVCNAASGIRYEGSLSNTASDLPDYQKPLQNVRADFVRWQIDHTGVLDYLVLSHIASREVLPSDTPSWVPNIFTTGERSPKHHYIFRAAWGVRAALQRYQASRTLGLQGFKLTQVHKLITPELIFTDDDDTLCVMDSQGKEAEVIHYLEASCRSFLPLDTSAAFFEKAIEMFKIMPFDFQSKKAYGTIHGHLHPSETGEPDIAATGDDIDPEFTPAASAQHFVTGCFWKCEGYVVCATTDGTVALCPKGARAGDLVVILYGGCVPFVLHPRDGRNNGEYEFVGGCFFYGGEWMNGESLRYREQNDIAEEGFRLVYSQCR</sequence>
<evidence type="ECO:0000313" key="1">
    <source>
        <dbReference type="EMBL" id="KAF2005278.1"/>
    </source>
</evidence>
<dbReference type="PANTHER" id="PTHR24148:SF64">
    <property type="entry name" value="HETEROKARYON INCOMPATIBILITY DOMAIN-CONTAINING PROTEIN"/>
    <property type="match status" value="1"/>
</dbReference>
<reference evidence="1" key="1">
    <citation type="journal article" date="2020" name="Stud. Mycol.">
        <title>101 Dothideomycetes genomes: a test case for predicting lifestyles and emergence of pathogens.</title>
        <authorList>
            <person name="Haridas S."/>
            <person name="Albert R."/>
            <person name="Binder M."/>
            <person name="Bloem J."/>
            <person name="Labutti K."/>
            <person name="Salamov A."/>
            <person name="Andreopoulos B."/>
            <person name="Baker S."/>
            <person name="Barry K."/>
            <person name="Bills G."/>
            <person name="Bluhm B."/>
            <person name="Cannon C."/>
            <person name="Castanera R."/>
            <person name="Culley D."/>
            <person name="Daum C."/>
            <person name="Ezra D."/>
            <person name="Gonzalez J."/>
            <person name="Henrissat B."/>
            <person name="Kuo A."/>
            <person name="Liang C."/>
            <person name="Lipzen A."/>
            <person name="Lutzoni F."/>
            <person name="Magnuson J."/>
            <person name="Mondo S."/>
            <person name="Nolan M."/>
            <person name="Ohm R."/>
            <person name="Pangilinan J."/>
            <person name="Park H.-J."/>
            <person name="Ramirez L."/>
            <person name="Alfaro M."/>
            <person name="Sun H."/>
            <person name="Tritt A."/>
            <person name="Yoshinaga Y."/>
            <person name="Zwiers L.-H."/>
            <person name="Turgeon B."/>
            <person name="Goodwin S."/>
            <person name="Spatafora J."/>
            <person name="Crous P."/>
            <person name="Grigoriev I."/>
        </authorList>
    </citation>
    <scope>NUCLEOTIDE SEQUENCE</scope>
    <source>
        <strain evidence="1">CBS 123094</strain>
    </source>
</reference>
<accession>A0A6A5WVW9</accession>
<name>A0A6A5WVW9_9PLEO</name>
<dbReference type="Proteomes" id="UP000799779">
    <property type="component" value="Unassembled WGS sequence"/>
</dbReference>
<organism evidence="1 2">
    <name type="scientific">Amniculicola lignicola CBS 123094</name>
    <dbReference type="NCBI Taxonomy" id="1392246"/>
    <lineage>
        <taxon>Eukaryota</taxon>
        <taxon>Fungi</taxon>
        <taxon>Dikarya</taxon>
        <taxon>Ascomycota</taxon>
        <taxon>Pezizomycotina</taxon>
        <taxon>Dothideomycetes</taxon>
        <taxon>Pleosporomycetidae</taxon>
        <taxon>Pleosporales</taxon>
        <taxon>Amniculicolaceae</taxon>
        <taxon>Amniculicola</taxon>
    </lineage>
</organism>
<gene>
    <name evidence="1" type="ORF">P154DRAFT_356910</name>
</gene>
<dbReference type="OrthoDB" id="4161611at2759"/>
<evidence type="ECO:0008006" key="3">
    <source>
        <dbReference type="Google" id="ProtNLM"/>
    </source>
</evidence>